<dbReference type="EMBL" id="JAAIII010000004">
    <property type="protein sequence ID" value="NMM94317.1"/>
    <property type="molecule type" value="Genomic_DNA"/>
</dbReference>
<evidence type="ECO:0000256" key="2">
    <source>
        <dbReference type="SAM" id="Phobius"/>
    </source>
</evidence>
<evidence type="ECO:0000313" key="5">
    <source>
        <dbReference type="Proteomes" id="UP000532194"/>
    </source>
</evidence>
<dbReference type="InterPro" id="IPR050570">
    <property type="entry name" value="Cell_wall_metabolism_enzyme"/>
</dbReference>
<dbReference type="SUPFAM" id="SSF51261">
    <property type="entry name" value="Duplicated hybrid motif"/>
    <property type="match status" value="1"/>
</dbReference>
<sequence length="227" mass="24914">MNYWTNRHREAARKAARQRQEREQKERRQRLRALMVASALLFGLLGALVCGLAITQESTATTQRLVHVSGQSAISFADFADMTALAERSSSCEARYDWPVEDPHVEQSFDRPLNQWSPGHRGVDLTTEPGTVLFSPQDGVVSFAGEVAGKNVLSIRHRDGVTSTFEPATTDLQAGDAVSRGQPIGTVGGASDHCEEQCVHWGLKRGAHDYLDPQSYAGSRTIVLKPI</sequence>
<evidence type="ECO:0000259" key="3">
    <source>
        <dbReference type="Pfam" id="PF01551"/>
    </source>
</evidence>
<feature type="domain" description="M23ase beta-sheet core" evidence="3">
    <location>
        <begin position="119"/>
        <end position="207"/>
    </location>
</feature>
<dbReference type="InterPro" id="IPR011055">
    <property type="entry name" value="Dup_hybrid_motif"/>
</dbReference>
<accession>A0A7Y0EQ07</accession>
<keyword evidence="5" id="KW-1185">Reference proteome</keyword>
<dbReference type="InterPro" id="IPR016047">
    <property type="entry name" value="M23ase_b-sheet_dom"/>
</dbReference>
<reference evidence="4 5" key="1">
    <citation type="submission" date="2020-02" db="EMBL/GenBank/DDBJ databases">
        <title>Characterization of phylogenetic diversity of novel bifidobacterial species isolated in Czech ZOOs.</title>
        <authorList>
            <person name="Lugli G.A."/>
            <person name="Vera N.B."/>
            <person name="Ventura M."/>
        </authorList>
    </citation>
    <scope>NUCLEOTIDE SEQUENCE [LARGE SCALE GENOMIC DNA]</scope>
    <source>
        <strain evidence="4 5">DSM 109957</strain>
    </source>
</reference>
<dbReference type="Pfam" id="PF01551">
    <property type="entry name" value="Peptidase_M23"/>
    <property type="match status" value="1"/>
</dbReference>
<feature type="transmembrane region" description="Helical" evidence="2">
    <location>
        <begin position="31"/>
        <end position="54"/>
    </location>
</feature>
<feature type="region of interest" description="Disordered" evidence="1">
    <location>
        <begin position="1"/>
        <end position="24"/>
    </location>
</feature>
<protein>
    <submittedName>
        <fullName evidence="4">Peptidase M23</fullName>
    </submittedName>
</protein>
<dbReference type="RefSeq" id="WP_205832757.1">
    <property type="nucleotide sequence ID" value="NZ_JAAIII010000004.1"/>
</dbReference>
<keyword evidence="2" id="KW-1133">Transmembrane helix</keyword>
<dbReference type="Proteomes" id="UP000532194">
    <property type="component" value="Unassembled WGS sequence"/>
</dbReference>
<comment type="caution">
    <text evidence="4">The sequence shown here is derived from an EMBL/GenBank/DDBJ whole genome shotgun (WGS) entry which is preliminary data.</text>
</comment>
<keyword evidence="2" id="KW-0812">Transmembrane</keyword>
<evidence type="ECO:0000256" key="1">
    <source>
        <dbReference type="SAM" id="MobiDB-lite"/>
    </source>
</evidence>
<evidence type="ECO:0000313" key="4">
    <source>
        <dbReference type="EMBL" id="NMM94317.1"/>
    </source>
</evidence>
<dbReference type="GO" id="GO:0004222">
    <property type="term" value="F:metalloendopeptidase activity"/>
    <property type="evidence" value="ECO:0007669"/>
    <property type="project" value="TreeGrafter"/>
</dbReference>
<dbReference type="PANTHER" id="PTHR21666">
    <property type="entry name" value="PEPTIDASE-RELATED"/>
    <property type="match status" value="1"/>
</dbReference>
<dbReference type="CDD" id="cd12797">
    <property type="entry name" value="M23_peptidase"/>
    <property type="match status" value="1"/>
</dbReference>
<dbReference type="PANTHER" id="PTHR21666:SF270">
    <property type="entry name" value="MUREIN HYDROLASE ACTIVATOR ENVC"/>
    <property type="match status" value="1"/>
</dbReference>
<dbReference type="AlphaFoldDB" id="A0A7Y0EQ07"/>
<keyword evidence="2" id="KW-0472">Membrane</keyword>
<name>A0A7Y0EQ07_9BIFI</name>
<dbReference type="Gene3D" id="2.70.70.10">
    <property type="entry name" value="Glucose Permease (Domain IIA)"/>
    <property type="match status" value="1"/>
</dbReference>
<proteinExistence type="predicted"/>
<gene>
    <name evidence="4" type="ORF">G1C95_1504</name>
</gene>
<feature type="compositionally biased region" description="Basic and acidic residues" evidence="1">
    <location>
        <begin position="7"/>
        <end position="24"/>
    </location>
</feature>
<organism evidence="4 5">
    <name type="scientific">Bifidobacterium oedipodis</name>
    <dbReference type="NCBI Taxonomy" id="2675322"/>
    <lineage>
        <taxon>Bacteria</taxon>
        <taxon>Bacillati</taxon>
        <taxon>Actinomycetota</taxon>
        <taxon>Actinomycetes</taxon>
        <taxon>Bifidobacteriales</taxon>
        <taxon>Bifidobacteriaceae</taxon>
        <taxon>Bifidobacterium</taxon>
    </lineage>
</organism>